<protein>
    <recommendedName>
        <fullName evidence="15 16">Type III pantothenate kinase</fullName>
        <ecNumber evidence="6 16">2.7.1.33</ecNumber>
    </recommendedName>
    <alternativeName>
        <fullName evidence="16">PanK-III</fullName>
    </alternativeName>
    <alternativeName>
        <fullName evidence="16">Pantothenic acid kinase</fullName>
    </alternativeName>
</protein>
<dbReference type="PANTHER" id="PTHR34265">
    <property type="entry name" value="TYPE III PANTOTHENATE KINASE"/>
    <property type="match status" value="1"/>
</dbReference>
<feature type="active site" description="Proton acceptor" evidence="16">
    <location>
        <position position="100"/>
    </location>
</feature>
<dbReference type="InterPro" id="IPR004619">
    <property type="entry name" value="Type_III_PanK"/>
</dbReference>
<dbReference type="PANTHER" id="PTHR34265:SF1">
    <property type="entry name" value="TYPE III PANTOTHENATE KINASE"/>
    <property type="match status" value="1"/>
</dbReference>
<dbReference type="GO" id="GO:0005737">
    <property type="term" value="C:cytoplasm"/>
    <property type="evidence" value="ECO:0007669"/>
    <property type="project" value="UniProtKB-SubCell"/>
</dbReference>
<evidence type="ECO:0000256" key="12">
    <source>
        <dbReference type="ARBA" id="ARBA00022958"/>
    </source>
</evidence>
<feature type="binding site" evidence="16">
    <location>
        <begin position="98"/>
        <end position="101"/>
    </location>
    <ligand>
        <name>substrate</name>
    </ligand>
</feature>
<dbReference type="Pfam" id="PF03309">
    <property type="entry name" value="Pan_kinase"/>
    <property type="match status" value="1"/>
</dbReference>
<dbReference type="RefSeq" id="WP_053838564.1">
    <property type="nucleotide sequence ID" value="NZ_CP076251.1"/>
</dbReference>
<dbReference type="GO" id="GO:0015937">
    <property type="term" value="P:coenzyme A biosynthetic process"/>
    <property type="evidence" value="ECO:0007669"/>
    <property type="project" value="UniProtKB-UniRule"/>
</dbReference>
<evidence type="ECO:0000256" key="1">
    <source>
        <dbReference type="ARBA" id="ARBA00001206"/>
    </source>
</evidence>
<comment type="caution">
    <text evidence="16">Lacks conserved residue(s) required for the propagation of feature annotation.</text>
</comment>
<dbReference type="Proteomes" id="UP000045978">
    <property type="component" value="Unassembled WGS sequence"/>
</dbReference>
<evidence type="ECO:0000256" key="6">
    <source>
        <dbReference type="ARBA" id="ARBA00012102"/>
    </source>
</evidence>
<comment type="catalytic activity">
    <reaction evidence="1 16">
        <text>(R)-pantothenate + ATP = (R)-4'-phosphopantothenate + ADP + H(+)</text>
        <dbReference type="Rhea" id="RHEA:16373"/>
        <dbReference type="ChEBI" id="CHEBI:10986"/>
        <dbReference type="ChEBI" id="CHEBI:15378"/>
        <dbReference type="ChEBI" id="CHEBI:29032"/>
        <dbReference type="ChEBI" id="CHEBI:30616"/>
        <dbReference type="ChEBI" id="CHEBI:456216"/>
        <dbReference type="EC" id="2.7.1.33"/>
    </reaction>
</comment>
<keyword evidence="7 16" id="KW-0963">Cytoplasm</keyword>
<evidence type="ECO:0000256" key="2">
    <source>
        <dbReference type="ARBA" id="ARBA00001958"/>
    </source>
</evidence>
<comment type="pathway">
    <text evidence="4 16">Cofactor biosynthesis; coenzyme A biosynthesis; CoA from (R)-pantothenate: step 1/5.</text>
</comment>
<dbReference type="UniPathway" id="UPA00241">
    <property type="reaction ID" value="UER00352"/>
</dbReference>
<keyword evidence="8 16" id="KW-0808">Transferase</keyword>
<dbReference type="SUPFAM" id="SSF53067">
    <property type="entry name" value="Actin-like ATPase domain"/>
    <property type="match status" value="2"/>
</dbReference>
<evidence type="ECO:0000256" key="10">
    <source>
        <dbReference type="ARBA" id="ARBA00022777"/>
    </source>
</evidence>
<dbReference type="CDD" id="cd24015">
    <property type="entry name" value="ASKHA_NBD_PanK-III"/>
    <property type="match status" value="1"/>
</dbReference>
<gene>
    <name evidence="16" type="primary">coaX</name>
    <name evidence="17" type="ORF">XTPLMG730_2499</name>
</gene>
<comment type="subunit">
    <text evidence="5 16">Homodimer.</text>
</comment>
<evidence type="ECO:0000256" key="13">
    <source>
        <dbReference type="ARBA" id="ARBA00022993"/>
    </source>
</evidence>
<evidence type="ECO:0000256" key="8">
    <source>
        <dbReference type="ARBA" id="ARBA00022679"/>
    </source>
</evidence>
<evidence type="ECO:0000256" key="11">
    <source>
        <dbReference type="ARBA" id="ARBA00022840"/>
    </source>
</evidence>
<evidence type="ECO:0000256" key="14">
    <source>
        <dbReference type="ARBA" id="ARBA00038036"/>
    </source>
</evidence>
<feature type="binding site" evidence="16">
    <location>
        <begin position="7"/>
        <end position="14"/>
    </location>
    <ligand>
        <name>ATP</name>
        <dbReference type="ChEBI" id="CHEBI:30616"/>
    </ligand>
</feature>
<evidence type="ECO:0000256" key="7">
    <source>
        <dbReference type="ARBA" id="ARBA00022490"/>
    </source>
</evidence>
<dbReference type="GO" id="GO:0005524">
    <property type="term" value="F:ATP binding"/>
    <property type="evidence" value="ECO:0007669"/>
    <property type="project" value="UniProtKB-UniRule"/>
</dbReference>
<evidence type="ECO:0000256" key="5">
    <source>
        <dbReference type="ARBA" id="ARBA00011738"/>
    </source>
</evidence>
<organism evidence="17 18">
    <name type="scientific">Xanthomonas graminis pv. phlei</name>
    <dbReference type="NCBI Taxonomy" id="487906"/>
    <lineage>
        <taxon>Bacteria</taxon>
        <taxon>Pseudomonadati</taxon>
        <taxon>Pseudomonadota</taxon>
        <taxon>Gammaproteobacteria</taxon>
        <taxon>Lysobacterales</taxon>
        <taxon>Lysobacteraceae</taxon>
        <taxon>Xanthomonas</taxon>
        <taxon>Xanthomonas translucens group</taxon>
        <taxon>Xanthomonas graminis</taxon>
    </lineage>
</organism>
<evidence type="ECO:0000313" key="18">
    <source>
        <dbReference type="Proteomes" id="UP000045978"/>
    </source>
</evidence>
<dbReference type="EMBL" id="CXOJ01000055">
    <property type="protein sequence ID" value="CTP89492.1"/>
    <property type="molecule type" value="Genomic_DNA"/>
</dbReference>
<keyword evidence="10 16" id="KW-0418">Kinase</keyword>
<dbReference type="HAMAP" id="MF_01274">
    <property type="entry name" value="Pantothen_kinase_3"/>
    <property type="match status" value="1"/>
</dbReference>
<comment type="subcellular location">
    <subcellularLocation>
        <location evidence="3 16">Cytoplasm</location>
    </subcellularLocation>
</comment>
<evidence type="ECO:0000313" key="17">
    <source>
        <dbReference type="EMBL" id="CTP89492.1"/>
    </source>
</evidence>
<name>A0A0K2ZWV7_9XANT</name>
<evidence type="ECO:0000256" key="4">
    <source>
        <dbReference type="ARBA" id="ARBA00005225"/>
    </source>
</evidence>
<feature type="binding site" evidence="16">
    <location>
        <position position="121"/>
    </location>
    <ligand>
        <name>ATP</name>
        <dbReference type="ChEBI" id="CHEBI:30616"/>
    </ligand>
</feature>
<accession>A0A0K2ZWV7</accession>
<proteinExistence type="inferred from homology"/>
<sequence length="246" mass="25476">MSDWLFDLGNSRFKFAALECGHPGAVQARPHGAEAMDAAAVAALPRGDSAYVASVAAPALTATVLDALRSRFAQVQVARTEAVCAGVRIAYAQPHKFGVDRFLALLAAHGDGDVLVVGVGTALTLDLLDRDGLHHGGRIAPSPTTMRQALQQRAAQLPAEGGNYREFAADTADALASGCDGAALALIERSLQRGEALLTRRPRLLLHGGGAPPLLHALPAAEQRPSLVLDGLALWAQAHAVAGRAG</sequence>
<dbReference type="Gene3D" id="3.30.420.40">
    <property type="match status" value="2"/>
</dbReference>
<evidence type="ECO:0000256" key="9">
    <source>
        <dbReference type="ARBA" id="ARBA00022741"/>
    </source>
</evidence>
<dbReference type="NCBIfam" id="NF009864">
    <property type="entry name" value="PRK13327.1"/>
    <property type="match status" value="1"/>
</dbReference>
<comment type="cofactor">
    <cofactor evidence="2">
        <name>K(+)</name>
        <dbReference type="ChEBI" id="CHEBI:29103"/>
    </cofactor>
</comment>
<keyword evidence="11 16" id="KW-0067">ATP-binding</keyword>
<dbReference type="InterPro" id="IPR043129">
    <property type="entry name" value="ATPase_NBD"/>
</dbReference>
<comment type="cofactor">
    <cofactor evidence="16">
        <name>NH4(+)</name>
        <dbReference type="ChEBI" id="CHEBI:28938"/>
    </cofactor>
    <cofactor evidence="16">
        <name>K(+)</name>
        <dbReference type="ChEBI" id="CHEBI:29103"/>
    </cofactor>
    <text evidence="16">A monovalent cation. Ammonium or potassium.</text>
</comment>
<comment type="similarity">
    <text evidence="14 16">Belongs to the type III pantothenate kinase family.</text>
</comment>
<evidence type="ECO:0000256" key="15">
    <source>
        <dbReference type="ARBA" id="ARBA00040883"/>
    </source>
</evidence>
<keyword evidence="12 16" id="KW-0630">Potassium</keyword>
<dbReference type="NCBIfam" id="TIGR00671">
    <property type="entry name" value="baf"/>
    <property type="match status" value="1"/>
</dbReference>
<dbReference type="EC" id="2.7.1.33" evidence="6 16"/>
<comment type="function">
    <text evidence="16">Catalyzes the phosphorylation of pantothenate (Pan), the first step in CoA biosynthesis.</text>
</comment>
<dbReference type="AlphaFoldDB" id="A0A0K2ZWV7"/>
<feature type="binding site" evidence="16">
    <location>
        <position position="91"/>
    </location>
    <ligand>
        <name>substrate</name>
    </ligand>
</feature>
<dbReference type="GO" id="GO:0004594">
    <property type="term" value="F:pantothenate kinase activity"/>
    <property type="evidence" value="ECO:0007669"/>
    <property type="project" value="UniProtKB-UniRule"/>
</dbReference>
<feature type="binding site" evidence="16">
    <location>
        <position position="171"/>
    </location>
    <ligand>
        <name>substrate</name>
    </ligand>
</feature>
<keyword evidence="9 16" id="KW-0547">Nucleotide-binding</keyword>
<keyword evidence="13 16" id="KW-0173">Coenzyme A biosynthesis</keyword>
<evidence type="ECO:0000256" key="3">
    <source>
        <dbReference type="ARBA" id="ARBA00004496"/>
    </source>
</evidence>
<reference evidence="17 18" key="1">
    <citation type="submission" date="2015-07" db="EMBL/GenBank/DDBJ databases">
        <authorList>
            <person name="Noorani M."/>
        </authorList>
    </citation>
    <scope>NUCLEOTIDE SEQUENCE [LARGE SCALE GENOMIC DNA]</scope>
    <source>
        <strain evidence="17">LMG730</strain>
    </source>
</reference>
<evidence type="ECO:0000256" key="16">
    <source>
        <dbReference type="HAMAP-Rule" id="MF_01274"/>
    </source>
</evidence>